<feature type="domain" description="UBC core" evidence="12">
    <location>
        <begin position="14"/>
        <end position="185"/>
    </location>
</feature>
<comment type="subcellular location">
    <subcellularLocation>
        <location evidence="1">Cytoplasm</location>
    </subcellularLocation>
</comment>
<keyword evidence="6" id="KW-0833">Ubl conjugation pathway</keyword>
<dbReference type="PROSITE" id="PS50127">
    <property type="entry name" value="UBC_2"/>
    <property type="match status" value="1"/>
</dbReference>
<dbReference type="GO" id="GO:0006915">
    <property type="term" value="P:apoptotic process"/>
    <property type="evidence" value="ECO:0007669"/>
    <property type="project" value="UniProtKB-KW"/>
</dbReference>
<dbReference type="InterPro" id="IPR016135">
    <property type="entry name" value="UBQ-conjugating_enzyme/RWD"/>
</dbReference>
<evidence type="ECO:0000256" key="8">
    <source>
        <dbReference type="ARBA" id="ARBA00039894"/>
    </source>
</evidence>
<dbReference type="Gene3D" id="3.10.110.10">
    <property type="entry name" value="Ubiquitin Conjugating Enzyme"/>
    <property type="match status" value="1"/>
</dbReference>
<evidence type="ECO:0000256" key="9">
    <source>
        <dbReference type="ARBA" id="ARBA00041798"/>
    </source>
</evidence>
<dbReference type="PANTHER" id="PTHR46116:SF26">
    <property type="entry name" value="UBIQUITIN-CONJUGATING ENZYME E2 Z"/>
    <property type="match status" value="1"/>
</dbReference>
<evidence type="ECO:0000256" key="3">
    <source>
        <dbReference type="ARBA" id="ARBA00022679"/>
    </source>
</evidence>
<dbReference type="AlphaFoldDB" id="A0A6C0HQH4"/>
<proteinExistence type="predicted"/>
<dbReference type="GO" id="GO:0005634">
    <property type="term" value="C:nucleus"/>
    <property type="evidence" value="ECO:0007669"/>
    <property type="project" value="TreeGrafter"/>
</dbReference>
<evidence type="ECO:0000259" key="12">
    <source>
        <dbReference type="PROSITE" id="PS50127"/>
    </source>
</evidence>
<evidence type="ECO:0000256" key="4">
    <source>
        <dbReference type="ARBA" id="ARBA00022703"/>
    </source>
</evidence>
<reference evidence="13" key="1">
    <citation type="journal article" date="2020" name="Nature">
        <title>Giant virus diversity and host interactions through global metagenomics.</title>
        <authorList>
            <person name="Schulz F."/>
            <person name="Roux S."/>
            <person name="Paez-Espino D."/>
            <person name="Jungbluth S."/>
            <person name="Walsh D.A."/>
            <person name="Denef V.J."/>
            <person name="McMahon K.D."/>
            <person name="Konstantinidis K.T."/>
            <person name="Eloe-Fadrosh E.A."/>
            <person name="Kyrpides N.C."/>
            <person name="Woyke T."/>
        </authorList>
    </citation>
    <scope>NUCLEOTIDE SEQUENCE</scope>
    <source>
        <strain evidence="13">GVMAG-M-3300023184-161</strain>
    </source>
</reference>
<keyword evidence="2" id="KW-0963">Cytoplasm</keyword>
<dbReference type="GO" id="GO:0043066">
    <property type="term" value="P:negative regulation of apoptotic process"/>
    <property type="evidence" value="ECO:0007669"/>
    <property type="project" value="TreeGrafter"/>
</dbReference>
<evidence type="ECO:0000313" key="13">
    <source>
        <dbReference type="EMBL" id="QHT82355.1"/>
    </source>
</evidence>
<dbReference type="SUPFAM" id="SSF54495">
    <property type="entry name" value="UBC-like"/>
    <property type="match status" value="1"/>
</dbReference>
<name>A0A6C0HQH4_9ZZZZ</name>
<evidence type="ECO:0000256" key="6">
    <source>
        <dbReference type="ARBA" id="ARBA00022786"/>
    </source>
</evidence>
<dbReference type="InterPro" id="IPR000608">
    <property type="entry name" value="UBC"/>
</dbReference>
<keyword evidence="3" id="KW-0808">Transferase</keyword>
<evidence type="ECO:0000256" key="5">
    <source>
        <dbReference type="ARBA" id="ARBA00022741"/>
    </source>
</evidence>
<keyword evidence="4" id="KW-0053">Apoptosis</keyword>
<evidence type="ECO:0000256" key="7">
    <source>
        <dbReference type="ARBA" id="ARBA00022840"/>
    </source>
</evidence>
<accession>A0A6C0HQH4</accession>
<keyword evidence="7" id="KW-0067">ATP-binding</keyword>
<dbReference type="SMART" id="SM00212">
    <property type="entry name" value="UBCc"/>
    <property type="match status" value="1"/>
</dbReference>
<dbReference type="GO" id="GO:0005524">
    <property type="term" value="F:ATP binding"/>
    <property type="evidence" value="ECO:0007669"/>
    <property type="project" value="UniProtKB-KW"/>
</dbReference>
<evidence type="ECO:0000256" key="11">
    <source>
        <dbReference type="ARBA" id="ARBA00042401"/>
    </source>
</evidence>
<sequence length="248" mass="28688">MNVGVEERNVISKITFKRLVKDYRDILKAPLHSHGIYYIHDEENILYGTALIIGQRGTPYEHGYYLFDFKFPLDYPTSPPKVTLITGDGVMRFHPNMYTNGTVCLSILNTWYGDQWTSCQSISSLLLTLCSILSEHPILYEPGVKITHSEFNNYHTTLTYKNYQVALLNTVMNEQVNIKYALYKNIINSHFLDTFTHNLAKLNELYKIYNTELEVRVTLYNVSVIIDYGFLIARLNDAFQLISTSQTD</sequence>
<protein>
    <recommendedName>
        <fullName evidence="8">Ubiquitin-conjugating enzyme E2 Z</fullName>
    </recommendedName>
    <alternativeName>
        <fullName evidence="9">E2 ubiquitin-conjugating enzyme Z</fullName>
    </alternativeName>
    <alternativeName>
        <fullName evidence="11">Ubiquitin carrier protein Z</fullName>
    </alternativeName>
    <alternativeName>
        <fullName evidence="10">Ubiquitin-protein ligase Z</fullName>
    </alternativeName>
</protein>
<evidence type="ECO:0000256" key="1">
    <source>
        <dbReference type="ARBA" id="ARBA00004496"/>
    </source>
</evidence>
<dbReference type="Pfam" id="PF00179">
    <property type="entry name" value="UQ_con"/>
    <property type="match status" value="1"/>
</dbReference>
<dbReference type="GO" id="GO:0004869">
    <property type="term" value="F:cysteine-type endopeptidase inhibitor activity"/>
    <property type="evidence" value="ECO:0007669"/>
    <property type="project" value="TreeGrafter"/>
</dbReference>
<dbReference type="PANTHER" id="PTHR46116">
    <property type="entry name" value="(E3-INDEPENDENT) E2 UBIQUITIN-CONJUGATING ENZYME"/>
    <property type="match status" value="1"/>
</dbReference>
<dbReference type="EMBL" id="MN739998">
    <property type="protein sequence ID" value="QHT82355.1"/>
    <property type="molecule type" value="Genomic_DNA"/>
</dbReference>
<organism evidence="13">
    <name type="scientific">viral metagenome</name>
    <dbReference type="NCBI Taxonomy" id="1070528"/>
    <lineage>
        <taxon>unclassified sequences</taxon>
        <taxon>metagenomes</taxon>
        <taxon>organismal metagenomes</taxon>
    </lineage>
</organism>
<keyword evidence="5" id="KW-0547">Nucleotide-binding</keyword>
<dbReference type="GO" id="GO:0016740">
    <property type="term" value="F:transferase activity"/>
    <property type="evidence" value="ECO:0007669"/>
    <property type="project" value="UniProtKB-KW"/>
</dbReference>
<dbReference type="GO" id="GO:0005737">
    <property type="term" value="C:cytoplasm"/>
    <property type="evidence" value="ECO:0007669"/>
    <property type="project" value="UniProtKB-SubCell"/>
</dbReference>
<evidence type="ECO:0000256" key="10">
    <source>
        <dbReference type="ARBA" id="ARBA00042316"/>
    </source>
</evidence>
<evidence type="ECO:0000256" key="2">
    <source>
        <dbReference type="ARBA" id="ARBA00022490"/>
    </source>
</evidence>